<protein>
    <submittedName>
        <fullName evidence="2">Uncharacterized protein</fullName>
    </submittedName>
</protein>
<proteinExistence type="predicted"/>
<sequence>MWRGDPICEAGAFKKQPLSKKPSPSAHPFCARRQSSARARRRRARNLPRSRASGTACSSGGRPYVHASDDMRRDMSAGSVAVQSSANESGCSLPLPMGPDHFANSVEQATEGAVQWFVLQCLLQRADQVGGDDPALAKDKARARKLVRRIWTLEAERHGAFGMTSDQFTRMLREKVSYGTTLSELMFDVHANDAMWELMSLIPQVADDDQMTGIAGFDYETVASVCRQRAPLNDIRQFANQSLLEMATGCTGGCTKHPTKDHTCGPSEKATCPEGTSCSCKKEFNKWAPAVFLGSYITVFSLESYYFSPKALAVAPVEPWAMAITSLISMKYTGCLCVPNLCLYSADADACGIMPHDGRAPYTLPGYPTLPYLGTKCARDPNLPNEGKCYVQRCGADDIGARKLGRVGDAVYNCHKELWDDYKYVPQKDRFAFYDAKVDKMVLSLAPDRGMWVRFWQWVQSTYSGK</sequence>
<feature type="region of interest" description="Disordered" evidence="1">
    <location>
        <begin position="12"/>
        <end position="68"/>
    </location>
</feature>
<dbReference type="Proteomes" id="UP001189429">
    <property type="component" value="Unassembled WGS sequence"/>
</dbReference>
<reference evidence="2" key="1">
    <citation type="submission" date="2023-10" db="EMBL/GenBank/DDBJ databases">
        <authorList>
            <person name="Chen Y."/>
            <person name="Shah S."/>
            <person name="Dougan E. K."/>
            <person name="Thang M."/>
            <person name="Chan C."/>
        </authorList>
    </citation>
    <scope>NUCLEOTIDE SEQUENCE [LARGE SCALE GENOMIC DNA]</scope>
</reference>
<organism evidence="2 3">
    <name type="scientific">Prorocentrum cordatum</name>
    <dbReference type="NCBI Taxonomy" id="2364126"/>
    <lineage>
        <taxon>Eukaryota</taxon>
        <taxon>Sar</taxon>
        <taxon>Alveolata</taxon>
        <taxon>Dinophyceae</taxon>
        <taxon>Prorocentrales</taxon>
        <taxon>Prorocentraceae</taxon>
        <taxon>Prorocentrum</taxon>
    </lineage>
</organism>
<feature type="compositionally biased region" description="Basic residues" evidence="1">
    <location>
        <begin position="38"/>
        <end position="48"/>
    </location>
</feature>
<name>A0ABN9PZ40_9DINO</name>
<evidence type="ECO:0000313" key="2">
    <source>
        <dbReference type="EMBL" id="CAK0797041.1"/>
    </source>
</evidence>
<keyword evidence="3" id="KW-1185">Reference proteome</keyword>
<feature type="compositionally biased region" description="Low complexity" evidence="1">
    <location>
        <begin position="14"/>
        <end position="24"/>
    </location>
</feature>
<evidence type="ECO:0000256" key="1">
    <source>
        <dbReference type="SAM" id="MobiDB-lite"/>
    </source>
</evidence>
<gene>
    <name evidence="2" type="ORF">PCOR1329_LOCUS6238</name>
</gene>
<evidence type="ECO:0000313" key="3">
    <source>
        <dbReference type="Proteomes" id="UP001189429"/>
    </source>
</evidence>
<accession>A0ABN9PZ40</accession>
<comment type="caution">
    <text evidence="2">The sequence shown here is derived from an EMBL/GenBank/DDBJ whole genome shotgun (WGS) entry which is preliminary data.</text>
</comment>
<dbReference type="EMBL" id="CAUYUJ010001669">
    <property type="protein sequence ID" value="CAK0797041.1"/>
    <property type="molecule type" value="Genomic_DNA"/>
</dbReference>